<feature type="transmembrane region" description="Helical" evidence="5">
    <location>
        <begin position="164"/>
        <end position="181"/>
    </location>
</feature>
<evidence type="ECO:0000313" key="9">
    <source>
        <dbReference type="Proteomes" id="UP000322983"/>
    </source>
</evidence>
<dbReference type="Proteomes" id="UP000322983">
    <property type="component" value="Chromosome"/>
</dbReference>
<feature type="transmembrane region" description="Helical" evidence="5">
    <location>
        <begin position="130"/>
        <end position="152"/>
    </location>
</feature>
<dbReference type="Proteomes" id="UP000325030">
    <property type="component" value="Chromosome"/>
</dbReference>
<feature type="transmembrane region" description="Helical" evidence="5">
    <location>
        <begin position="12"/>
        <end position="32"/>
    </location>
</feature>
<dbReference type="InterPro" id="IPR011701">
    <property type="entry name" value="MFS"/>
</dbReference>
<dbReference type="STRING" id="1294262.GCA_001316085_02898"/>
<dbReference type="InterPro" id="IPR036259">
    <property type="entry name" value="MFS_trans_sf"/>
</dbReference>
<dbReference type="Gene3D" id="1.20.1250.20">
    <property type="entry name" value="MFS general substrate transporter like domains"/>
    <property type="match status" value="2"/>
</dbReference>
<feature type="transmembrane region" description="Helical" evidence="5">
    <location>
        <begin position="239"/>
        <end position="259"/>
    </location>
</feature>
<feature type="transmembrane region" description="Helical" evidence="5">
    <location>
        <begin position="271"/>
        <end position="293"/>
    </location>
</feature>
<dbReference type="GeneID" id="41716782"/>
<organism evidence="7 9">
    <name type="scientific">Sulfuracidifex tepidarius</name>
    <dbReference type="NCBI Taxonomy" id="1294262"/>
    <lineage>
        <taxon>Archaea</taxon>
        <taxon>Thermoproteota</taxon>
        <taxon>Thermoprotei</taxon>
        <taxon>Sulfolobales</taxon>
        <taxon>Sulfolobaceae</taxon>
        <taxon>Sulfuracidifex</taxon>
    </lineage>
</organism>
<reference evidence="10" key="1">
    <citation type="submission" date="2018-09" db="EMBL/GenBank/DDBJ databases">
        <title>Complete Genome Sequencing of Sulfolobus sp. JCM 16834.</title>
        <authorList>
            <person name="Kato S."/>
            <person name="Itoh T."/>
            <person name="Ohkuma M."/>
        </authorList>
    </citation>
    <scope>NUCLEOTIDE SEQUENCE [LARGE SCALE GENOMIC DNA]</scope>
    <source>
        <strain evidence="10">IC-007</strain>
    </source>
</reference>
<evidence type="ECO:0000313" key="7">
    <source>
        <dbReference type="EMBL" id="BBG23011.1"/>
    </source>
</evidence>
<feature type="transmembrane region" description="Helical" evidence="5">
    <location>
        <begin position="342"/>
        <end position="360"/>
    </location>
</feature>
<accession>A0A510DZW4</accession>
<evidence type="ECO:0000256" key="1">
    <source>
        <dbReference type="ARBA" id="ARBA00004141"/>
    </source>
</evidence>
<dbReference type="EMBL" id="AP018930">
    <property type="protein sequence ID" value="BBG25773.1"/>
    <property type="molecule type" value="Genomic_DNA"/>
</dbReference>
<accession>A0A510DS44</accession>
<dbReference type="EMBL" id="AP018929">
    <property type="protein sequence ID" value="BBG23011.1"/>
    <property type="molecule type" value="Genomic_DNA"/>
</dbReference>
<keyword evidence="9" id="KW-1185">Reference proteome</keyword>
<dbReference type="SUPFAM" id="SSF103473">
    <property type="entry name" value="MFS general substrate transporter"/>
    <property type="match status" value="1"/>
</dbReference>
<dbReference type="AlphaFoldDB" id="A0A510DS44"/>
<evidence type="ECO:0000313" key="10">
    <source>
        <dbReference type="Proteomes" id="UP000325030"/>
    </source>
</evidence>
<feature type="domain" description="Major facilitator superfamily (MFS) profile" evidence="6">
    <location>
        <begin position="7"/>
        <end position="392"/>
    </location>
</feature>
<dbReference type="RefSeq" id="WP_054846773.1">
    <property type="nucleotide sequence ID" value="NZ_AP018929.1"/>
</dbReference>
<dbReference type="PANTHER" id="PTHR23508:SF10">
    <property type="entry name" value="CARBOXYLIC ACID TRANSPORTER PROTEIN HOMOLOG"/>
    <property type="match status" value="1"/>
</dbReference>
<dbReference type="InterPro" id="IPR020846">
    <property type="entry name" value="MFS_dom"/>
</dbReference>
<keyword evidence="3 5" id="KW-1133">Transmembrane helix</keyword>
<keyword evidence="2 5" id="KW-0812">Transmembrane</keyword>
<dbReference type="InterPro" id="IPR005829">
    <property type="entry name" value="Sugar_transporter_CS"/>
</dbReference>
<feature type="transmembrane region" description="Helical" evidence="5">
    <location>
        <begin position="81"/>
        <end position="100"/>
    </location>
</feature>
<dbReference type="OrthoDB" id="117970at2157"/>
<evidence type="ECO:0000256" key="5">
    <source>
        <dbReference type="SAM" id="Phobius"/>
    </source>
</evidence>
<dbReference type="KEGG" id="step:IC006_0295"/>
<reference evidence="7 9" key="2">
    <citation type="journal article" date="2020" name="Int. J. Syst. Evol. Microbiol.">
        <title>Sulfuracidifex tepidarius gen. nov., sp. nov. and transfer of Sulfolobus metallicus Huber and Stetter 1992 to the genus Sulfuracidifex as Sulfuracidifex metallicus comb. nov.</title>
        <authorList>
            <person name="Itoh T."/>
            <person name="Miura T."/>
            <person name="Sakai H.D."/>
            <person name="Kato S."/>
            <person name="Ohkuma M."/>
            <person name="Takashina T."/>
        </authorList>
    </citation>
    <scope>NUCLEOTIDE SEQUENCE [LARGE SCALE GENOMIC DNA]</scope>
    <source>
        <strain evidence="7 9">IC-006</strain>
        <strain evidence="8">IC-007</strain>
    </source>
</reference>
<evidence type="ECO:0000256" key="4">
    <source>
        <dbReference type="ARBA" id="ARBA00023136"/>
    </source>
</evidence>
<name>A0A510DS44_9CREN</name>
<dbReference type="PANTHER" id="PTHR23508">
    <property type="entry name" value="CARBOXYLIC ACID TRANSPORTER PROTEIN HOMOLOG"/>
    <property type="match status" value="1"/>
</dbReference>
<dbReference type="PROSITE" id="PS00217">
    <property type="entry name" value="SUGAR_TRANSPORT_2"/>
    <property type="match status" value="1"/>
</dbReference>
<feature type="transmembrane region" description="Helical" evidence="5">
    <location>
        <begin position="299"/>
        <end position="321"/>
    </location>
</feature>
<feature type="transmembrane region" description="Helical" evidence="5">
    <location>
        <begin position="202"/>
        <end position="227"/>
    </location>
</feature>
<protein>
    <submittedName>
        <fullName evidence="7">Sialic acid transporter</fullName>
    </submittedName>
</protein>
<dbReference type="Pfam" id="PF07690">
    <property type="entry name" value="MFS_1"/>
    <property type="match status" value="1"/>
</dbReference>
<evidence type="ECO:0000256" key="2">
    <source>
        <dbReference type="ARBA" id="ARBA00022692"/>
    </source>
</evidence>
<dbReference type="CDD" id="cd17316">
    <property type="entry name" value="MFS_SV2_like"/>
    <property type="match status" value="1"/>
</dbReference>
<comment type="subcellular location">
    <subcellularLocation>
        <location evidence="1">Membrane</location>
        <topology evidence="1">Multi-pass membrane protein</topology>
    </subcellularLocation>
</comment>
<dbReference type="GO" id="GO:0005886">
    <property type="term" value="C:plasma membrane"/>
    <property type="evidence" value="ECO:0007669"/>
    <property type="project" value="TreeGrafter"/>
</dbReference>
<feature type="transmembrane region" description="Helical" evidence="5">
    <location>
        <begin position="44"/>
        <end position="61"/>
    </location>
</feature>
<evidence type="ECO:0000256" key="3">
    <source>
        <dbReference type="ARBA" id="ARBA00022989"/>
    </source>
</evidence>
<gene>
    <name evidence="7" type="ORF">IC006_0295</name>
    <name evidence="8" type="ORF">IC007_0278</name>
</gene>
<feature type="transmembrane region" description="Helical" evidence="5">
    <location>
        <begin position="366"/>
        <end position="385"/>
    </location>
</feature>
<sequence>MEKYIYATLASFSSWAGNIYDLLIVTYVYAYLSKYLGMDTVEGTLLFALGLIFRVIGGYVFGKYADSHGRKAVLALGTAGYSITQAVIAFSPSIALVLLFRSIQGLMMGAQWTAGTVIAYENAPLKLRGLINGIVQAGYGVGYAMTGAAYLLFSPHMGGMGWRFFLLTGSVPLVIIPLILAKVSDVKTFKNEKRPAINMKEYLGVLVRASLVISGMFFSYYSIFAIYPDFIENLGTPSSLVGEIMFVSNIALAISFVVFGRLADRIGKRKLIIGGVIGEMIGVPLMLPLLHVFQNYPSMVAGLIVYTVSTGFWPIAPLLVIESVPIEVRSALTGLSYNLGSVMGGVGSITMGTLVTIFGLNSASFWGNVLCYSALTVVLATLITWNRGANKVEVR</sequence>
<dbReference type="PROSITE" id="PS50850">
    <property type="entry name" value="MFS"/>
    <property type="match status" value="1"/>
</dbReference>
<proteinExistence type="predicted"/>
<dbReference type="GO" id="GO:0046943">
    <property type="term" value="F:carboxylic acid transmembrane transporter activity"/>
    <property type="evidence" value="ECO:0007669"/>
    <property type="project" value="TreeGrafter"/>
</dbReference>
<evidence type="ECO:0000259" key="6">
    <source>
        <dbReference type="PROSITE" id="PS50850"/>
    </source>
</evidence>
<keyword evidence="4 5" id="KW-0472">Membrane</keyword>
<evidence type="ECO:0000313" key="8">
    <source>
        <dbReference type="EMBL" id="BBG25773.1"/>
    </source>
</evidence>